<comment type="caution">
    <text evidence="3">The sequence shown here is derived from an EMBL/GenBank/DDBJ whole genome shotgun (WGS) entry which is preliminary data.</text>
</comment>
<keyword evidence="2" id="KW-0539">Nucleus</keyword>
<dbReference type="PANTHER" id="PTHR37534">
    <property type="entry name" value="TRANSCRIPTIONAL ACTIVATOR PROTEIN UGA3"/>
    <property type="match status" value="1"/>
</dbReference>
<evidence type="ECO:0000313" key="3">
    <source>
        <dbReference type="EMBL" id="KAL2784696.1"/>
    </source>
</evidence>
<dbReference type="PANTHER" id="PTHR37534:SF46">
    <property type="entry name" value="ZN(II)2CYS6 TRANSCRIPTION FACTOR (EUROFUNG)"/>
    <property type="match status" value="1"/>
</dbReference>
<proteinExistence type="predicted"/>
<dbReference type="Pfam" id="PF11951">
    <property type="entry name" value="Fungal_trans_2"/>
    <property type="match status" value="1"/>
</dbReference>
<comment type="subcellular location">
    <subcellularLocation>
        <location evidence="1">Nucleus</location>
    </subcellularLocation>
</comment>
<dbReference type="InterPro" id="IPR021858">
    <property type="entry name" value="Fun_TF"/>
</dbReference>
<reference evidence="3 4" key="1">
    <citation type="submission" date="2024-07" db="EMBL/GenBank/DDBJ databases">
        <title>Section-level genome sequencing and comparative genomics of Aspergillus sections Usti and Cavernicolus.</title>
        <authorList>
            <consortium name="Lawrence Berkeley National Laboratory"/>
            <person name="Nybo J.L."/>
            <person name="Vesth T.C."/>
            <person name="Theobald S."/>
            <person name="Frisvad J.C."/>
            <person name="Larsen T.O."/>
            <person name="Kjaerboelling I."/>
            <person name="Rothschild-Mancinelli K."/>
            <person name="Lyhne E.K."/>
            <person name="Kogle M.E."/>
            <person name="Barry K."/>
            <person name="Clum A."/>
            <person name="Na H."/>
            <person name="Ledsgaard L."/>
            <person name="Lin J."/>
            <person name="Lipzen A."/>
            <person name="Kuo A."/>
            <person name="Riley R."/>
            <person name="Mondo S."/>
            <person name="Labutti K."/>
            <person name="Haridas S."/>
            <person name="Pangalinan J."/>
            <person name="Salamov A.A."/>
            <person name="Simmons B.A."/>
            <person name="Magnuson J.K."/>
            <person name="Chen J."/>
            <person name="Drula E."/>
            <person name="Henrissat B."/>
            <person name="Wiebenga A."/>
            <person name="Lubbers R.J."/>
            <person name="Gomes A.C."/>
            <person name="Makela M.R."/>
            <person name="Stajich J."/>
            <person name="Grigoriev I.V."/>
            <person name="Mortensen U.H."/>
            <person name="De Vries R.P."/>
            <person name="Baker S.E."/>
            <person name="Andersen M.R."/>
        </authorList>
    </citation>
    <scope>NUCLEOTIDE SEQUENCE [LARGE SCALE GENOMIC DNA]</scope>
    <source>
        <strain evidence="3 4">CBS 209.92</strain>
    </source>
</reference>
<evidence type="ECO:0000256" key="1">
    <source>
        <dbReference type="ARBA" id="ARBA00004123"/>
    </source>
</evidence>
<organism evidence="3 4">
    <name type="scientific">Aspergillus keveii</name>
    <dbReference type="NCBI Taxonomy" id="714993"/>
    <lineage>
        <taxon>Eukaryota</taxon>
        <taxon>Fungi</taxon>
        <taxon>Dikarya</taxon>
        <taxon>Ascomycota</taxon>
        <taxon>Pezizomycotina</taxon>
        <taxon>Eurotiomycetes</taxon>
        <taxon>Eurotiomycetidae</taxon>
        <taxon>Eurotiales</taxon>
        <taxon>Aspergillaceae</taxon>
        <taxon>Aspergillus</taxon>
        <taxon>Aspergillus subgen. Nidulantes</taxon>
    </lineage>
</organism>
<gene>
    <name evidence="3" type="ORF">BJX66DRAFT_343780</name>
</gene>
<name>A0ABR4FN65_9EURO</name>
<keyword evidence="4" id="KW-1185">Reference proteome</keyword>
<evidence type="ECO:0000313" key="4">
    <source>
        <dbReference type="Proteomes" id="UP001610563"/>
    </source>
</evidence>
<dbReference type="Proteomes" id="UP001610563">
    <property type="component" value="Unassembled WGS sequence"/>
</dbReference>
<evidence type="ECO:0000256" key="2">
    <source>
        <dbReference type="ARBA" id="ARBA00023242"/>
    </source>
</evidence>
<accession>A0ABR4FN65</accession>
<protein>
    <submittedName>
        <fullName evidence="3">Uncharacterized protein</fullName>
    </submittedName>
</protein>
<dbReference type="EMBL" id="JBFTWV010000170">
    <property type="protein sequence ID" value="KAL2784696.1"/>
    <property type="molecule type" value="Genomic_DNA"/>
</dbReference>
<sequence length="390" mass="43564">MPEPFQTDENVYLYRCFASSILPRLVRQTSLSRYSVDAHLLRLALSHAPLLGALVSIAAMWTVSQSKHQSSLAVKSYLFAIDSLRKGIEDGAFVGNEDWLLATTTLLCLFENTRYDSLPNPGCHVQASGRILSLRAPRPRNSSQELLVFERVCIESFLYHAVLTSLFDSSIGCGSMIPDGLDLQGYFSDPAHPNAIGPGASPSTQPVLGASYKFFVLLADLVQLSRTSLIPGANYVRDWARLRDEFSHAWRGRNGAQNGPGDSVGTLYAVCIEMLLLLTDHQPNERFLNSFETLLSRGLGIIAGLQIDTWFSYYYLWPLLLIGSVAVGETDRKIITQKVDWVWGIRQTGPVLLTKKRLELVWNEGNRYEQFGRRVMITAQFRALLEENAS</sequence>